<feature type="compositionally biased region" description="Polar residues" evidence="9">
    <location>
        <begin position="1"/>
        <end position="19"/>
    </location>
</feature>
<dbReference type="CDD" id="cd15863">
    <property type="entry name" value="SNARE_GS27"/>
    <property type="match status" value="1"/>
</dbReference>
<evidence type="ECO:0000256" key="9">
    <source>
        <dbReference type="SAM" id="MobiDB-lite"/>
    </source>
</evidence>
<dbReference type="InParanoid" id="F0Z7S2"/>
<dbReference type="EMBL" id="GL870948">
    <property type="protein sequence ID" value="EGC39993.1"/>
    <property type="molecule type" value="Genomic_DNA"/>
</dbReference>
<dbReference type="VEuPathDB" id="AmoebaDB:DICPUDRAFT_147144"/>
<keyword evidence="2 8" id="KW-0813">Transport</keyword>
<sequence length="244" mass="27899">MYYSNSINNNTPYNGTNDIQPGYGGPGSSGTSGGNTLEDLYKQSNKLLFSIRNDLETLETGQDTSVIIQSKLSTNINQLSRLTDQIDGMVSNEPVAKREIWRIKIKQLIDESKSLRKSLDTYLHTKYKKQMEEEEKTKLLGRRKAGETTALGNLMKEHQHLNDSNSTIDTLTEMGNSIIYNLVGQNSKIKNVHKKIYDIANTLGLSRTIMQKIKRRQYQDKVIVYSGMAIVLFIVFILWYFFRK</sequence>
<accession>F0Z7S2</accession>
<evidence type="ECO:0000256" key="10">
    <source>
        <dbReference type="SAM" id="Phobius"/>
    </source>
</evidence>
<evidence type="ECO:0000256" key="3">
    <source>
        <dbReference type="ARBA" id="ARBA00022692"/>
    </source>
</evidence>
<dbReference type="Gene3D" id="1.20.5.110">
    <property type="match status" value="1"/>
</dbReference>
<dbReference type="SUPFAM" id="SSF58038">
    <property type="entry name" value="SNARE fusion complex"/>
    <property type="match status" value="1"/>
</dbReference>
<dbReference type="GO" id="GO:0000139">
    <property type="term" value="C:Golgi membrane"/>
    <property type="evidence" value="ECO:0007669"/>
    <property type="project" value="UniProtKB-SubCell"/>
</dbReference>
<keyword evidence="3 10" id="KW-0812">Transmembrane</keyword>
<dbReference type="Proteomes" id="UP000001064">
    <property type="component" value="Unassembled WGS sequence"/>
</dbReference>
<keyword evidence="7 8" id="KW-0472">Membrane</keyword>
<keyword evidence="12" id="KW-1185">Reference proteome</keyword>
<dbReference type="GeneID" id="10509367"/>
<evidence type="ECO:0000313" key="12">
    <source>
        <dbReference type="Proteomes" id="UP000001064"/>
    </source>
</evidence>
<dbReference type="OMA" id="LKYDSRH"/>
<name>F0Z7S2_DICPU</name>
<dbReference type="KEGG" id="dpp:DICPUDRAFT_147144"/>
<dbReference type="PANTHER" id="PTHR21230:SF1">
    <property type="entry name" value="GOLGI SNAP RECEPTOR COMPLEX MEMBER 2"/>
    <property type="match status" value="1"/>
</dbReference>
<feature type="compositionally biased region" description="Gly residues" evidence="9">
    <location>
        <begin position="22"/>
        <end position="33"/>
    </location>
</feature>
<dbReference type="STRING" id="5786.F0Z7S2"/>
<proteinExistence type="predicted"/>
<dbReference type="GO" id="GO:0005484">
    <property type="term" value="F:SNAP receptor activity"/>
    <property type="evidence" value="ECO:0007669"/>
    <property type="project" value="InterPro"/>
</dbReference>
<protein>
    <submittedName>
        <fullName evidence="11">Uncharacterized protein</fullName>
    </submittedName>
</protein>
<dbReference type="InterPro" id="IPR027027">
    <property type="entry name" value="GOSR2/Membrin/Bos1"/>
</dbReference>
<dbReference type="OrthoDB" id="158360at2759"/>
<dbReference type="GO" id="GO:0016192">
    <property type="term" value="P:vesicle-mediated transport"/>
    <property type="evidence" value="ECO:0007669"/>
    <property type="project" value="InterPro"/>
</dbReference>
<evidence type="ECO:0000256" key="6">
    <source>
        <dbReference type="ARBA" id="ARBA00023034"/>
    </source>
</evidence>
<evidence type="ECO:0000256" key="8">
    <source>
        <dbReference type="PIRNR" id="PIRNR028865"/>
    </source>
</evidence>
<evidence type="ECO:0000256" key="7">
    <source>
        <dbReference type="ARBA" id="ARBA00023136"/>
    </source>
</evidence>
<comment type="subcellular location">
    <subcellularLocation>
        <location evidence="1">Golgi apparatus membrane</location>
        <topology evidence="1">Single-pass type IV membrane protein</topology>
    </subcellularLocation>
</comment>
<keyword evidence="4 8" id="KW-0653">Protein transport</keyword>
<evidence type="ECO:0000256" key="2">
    <source>
        <dbReference type="ARBA" id="ARBA00022448"/>
    </source>
</evidence>
<feature type="region of interest" description="Disordered" evidence="9">
    <location>
        <begin position="1"/>
        <end position="37"/>
    </location>
</feature>
<dbReference type="FunFam" id="1.20.5.110:FF:000224">
    <property type="entry name" value="Uncharacterized protein"/>
    <property type="match status" value="1"/>
</dbReference>
<dbReference type="PANTHER" id="PTHR21230">
    <property type="entry name" value="VESICLE TRANSPORT V-SNARE PROTEIN VTI1-RELATED"/>
    <property type="match status" value="1"/>
</dbReference>
<evidence type="ECO:0000256" key="1">
    <source>
        <dbReference type="ARBA" id="ARBA00004409"/>
    </source>
</evidence>
<reference evidence="12" key="1">
    <citation type="journal article" date="2011" name="Genome Biol.">
        <title>Comparative genomics of the social amoebae Dictyostelium discoideum and Dictyostelium purpureum.</title>
        <authorList>
            <consortium name="US DOE Joint Genome Institute (JGI-PGF)"/>
            <person name="Sucgang R."/>
            <person name="Kuo A."/>
            <person name="Tian X."/>
            <person name="Salerno W."/>
            <person name="Parikh A."/>
            <person name="Feasley C.L."/>
            <person name="Dalin E."/>
            <person name="Tu H."/>
            <person name="Huang E."/>
            <person name="Barry K."/>
            <person name="Lindquist E."/>
            <person name="Shapiro H."/>
            <person name="Bruce D."/>
            <person name="Schmutz J."/>
            <person name="Salamov A."/>
            <person name="Fey P."/>
            <person name="Gaudet P."/>
            <person name="Anjard C."/>
            <person name="Babu M.M."/>
            <person name="Basu S."/>
            <person name="Bushmanova Y."/>
            <person name="van der Wel H."/>
            <person name="Katoh-Kurasawa M."/>
            <person name="Dinh C."/>
            <person name="Coutinho P.M."/>
            <person name="Saito T."/>
            <person name="Elias M."/>
            <person name="Schaap P."/>
            <person name="Kay R.R."/>
            <person name="Henrissat B."/>
            <person name="Eichinger L."/>
            <person name="Rivero F."/>
            <person name="Putnam N.H."/>
            <person name="West C.M."/>
            <person name="Loomis W.F."/>
            <person name="Chisholm R.L."/>
            <person name="Shaulsky G."/>
            <person name="Strassmann J.E."/>
            <person name="Queller D.C."/>
            <person name="Kuspa A."/>
            <person name="Grigoriev I.V."/>
        </authorList>
    </citation>
    <scope>NUCLEOTIDE SEQUENCE [LARGE SCALE GENOMIC DNA]</scope>
    <source>
        <strain evidence="12">QSDP1</strain>
    </source>
</reference>
<keyword evidence="6" id="KW-0333">Golgi apparatus</keyword>
<dbReference type="AlphaFoldDB" id="F0Z7S2"/>
<dbReference type="PIRSF" id="PIRSF028865">
    <property type="entry name" value="Membrin-2"/>
    <property type="match status" value="1"/>
</dbReference>
<organism evidence="11 12">
    <name type="scientific">Dictyostelium purpureum</name>
    <name type="common">Slime mold</name>
    <dbReference type="NCBI Taxonomy" id="5786"/>
    <lineage>
        <taxon>Eukaryota</taxon>
        <taxon>Amoebozoa</taxon>
        <taxon>Evosea</taxon>
        <taxon>Eumycetozoa</taxon>
        <taxon>Dictyostelia</taxon>
        <taxon>Dictyosteliales</taxon>
        <taxon>Dictyosteliaceae</taxon>
        <taxon>Dictyostelium</taxon>
    </lineage>
</organism>
<evidence type="ECO:0000256" key="5">
    <source>
        <dbReference type="ARBA" id="ARBA00022989"/>
    </source>
</evidence>
<evidence type="ECO:0000313" key="11">
    <source>
        <dbReference type="EMBL" id="EGC39993.1"/>
    </source>
</evidence>
<feature type="transmembrane region" description="Helical" evidence="10">
    <location>
        <begin position="222"/>
        <end position="242"/>
    </location>
</feature>
<gene>
    <name evidence="11" type="ORF">DICPUDRAFT_147144</name>
</gene>
<dbReference type="Pfam" id="PF12352">
    <property type="entry name" value="V-SNARE_C"/>
    <property type="match status" value="1"/>
</dbReference>
<dbReference type="GO" id="GO:0015031">
    <property type="term" value="P:protein transport"/>
    <property type="evidence" value="ECO:0007669"/>
    <property type="project" value="UniProtKB-KW"/>
</dbReference>
<evidence type="ECO:0000256" key="4">
    <source>
        <dbReference type="ARBA" id="ARBA00022927"/>
    </source>
</evidence>
<dbReference type="FunCoup" id="F0Z7S2">
    <property type="interactions" value="799"/>
</dbReference>
<dbReference type="RefSeq" id="XP_003283496.1">
    <property type="nucleotide sequence ID" value="XM_003283448.1"/>
</dbReference>
<keyword evidence="5 10" id="KW-1133">Transmembrane helix</keyword>
<dbReference type="eggNOG" id="KOG3251">
    <property type="taxonomic scope" value="Eukaryota"/>
</dbReference>